<keyword evidence="1" id="KW-1133">Transmembrane helix</keyword>
<evidence type="ECO:0000313" key="3">
    <source>
        <dbReference type="Proteomes" id="UP001642484"/>
    </source>
</evidence>
<feature type="transmembrane region" description="Helical" evidence="1">
    <location>
        <begin position="123"/>
        <end position="152"/>
    </location>
</feature>
<keyword evidence="3" id="KW-1185">Reference proteome</keyword>
<proteinExistence type="predicted"/>
<protein>
    <submittedName>
        <fullName evidence="2">Uncharacterized protein</fullName>
    </submittedName>
</protein>
<keyword evidence="1" id="KW-0812">Transmembrane</keyword>
<name>A0ABP0QYG6_9DINO</name>
<accession>A0ABP0QYG6</accession>
<feature type="transmembrane region" description="Helical" evidence="1">
    <location>
        <begin position="90"/>
        <end position="111"/>
    </location>
</feature>
<evidence type="ECO:0000256" key="1">
    <source>
        <dbReference type="SAM" id="Phobius"/>
    </source>
</evidence>
<dbReference type="Proteomes" id="UP001642484">
    <property type="component" value="Unassembled WGS sequence"/>
</dbReference>
<evidence type="ECO:0000313" key="2">
    <source>
        <dbReference type="EMBL" id="CAK9093359.1"/>
    </source>
</evidence>
<gene>
    <name evidence="2" type="ORF">CCMP2556_LOCUS44624</name>
</gene>
<sequence length="177" mass="19808">MGDLHGRRTWRRCVPSRSGWATHLVWHRGPRVPLRGLWGPGWVEKRRSLGVFEEKGAKEPRLGLKGTSCQAVCVFVPSLGADANADHSSWIGLLLRTILLLLPWVGADWVFHLRAEEQRRCGAVLVFASMWLWTILLILELLGACALCWGAAVFAEHELSLRHLAVRGMETAEDNSP</sequence>
<dbReference type="EMBL" id="CAXAMN010025204">
    <property type="protein sequence ID" value="CAK9093359.1"/>
    <property type="molecule type" value="Genomic_DNA"/>
</dbReference>
<keyword evidence="1" id="KW-0472">Membrane</keyword>
<reference evidence="2 3" key="1">
    <citation type="submission" date="2024-02" db="EMBL/GenBank/DDBJ databases">
        <authorList>
            <person name="Chen Y."/>
            <person name="Shah S."/>
            <person name="Dougan E. K."/>
            <person name="Thang M."/>
            <person name="Chan C."/>
        </authorList>
    </citation>
    <scope>NUCLEOTIDE SEQUENCE [LARGE SCALE GENOMIC DNA]</scope>
</reference>
<comment type="caution">
    <text evidence="2">The sequence shown here is derived from an EMBL/GenBank/DDBJ whole genome shotgun (WGS) entry which is preliminary data.</text>
</comment>
<organism evidence="2 3">
    <name type="scientific">Durusdinium trenchii</name>
    <dbReference type="NCBI Taxonomy" id="1381693"/>
    <lineage>
        <taxon>Eukaryota</taxon>
        <taxon>Sar</taxon>
        <taxon>Alveolata</taxon>
        <taxon>Dinophyceae</taxon>
        <taxon>Suessiales</taxon>
        <taxon>Symbiodiniaceae</taxon>
        <taxon>Durusdinium</taxon>
    </lineage>
</organism>